<organism evidence="1 2">
    <name type="scientific">Onchocerca flexuosa</name>
    <dbReference type="NCBI Taxonomy" id="387005"/>
    <lineage>
        <taxon>Eukaryota</taxon>
        <taxon>Metazoa</taxon>
        <taxon>Ecdysozoa</taxon>
        <taxon>Nematoda</taxon>
        <taxon>Chromadorea</taxon>
        <taxon>Rhabditida</taxon>
        <taxon>Spirurina</taxon>
        <taxon>Spiruromorpha</taxon>
        <taxon>Filarioidea</taxon>
        <taxon>Onchocercidae</taxon>
        <taxon>Onchocerca</taxon>
    </lineage>
</organism>
<evidence type="ECO:0000313" key="1">
    <source>
        <dbReference type="EMBL" id="OZC09967.1"/>
    </source>
</evidence>
<keyword evidence="2" id="KW-1185">Reference proteome</keyword>
<dbReference type="EMBL" id="KZ269990">
    <property type="protein sequence ID" value="OZC09967.1"/>
    <property type="molecule type" value="Genomic_DNA"/>
</dbReference>
<name>A0A238BXF9_9BILA</name>
<dbReference type="Proteomes" id="UP000242913">
    <property type="component" value="Unassembled WGS sequence"/>
</dbReference>
<protein>
    <submittedName>
        <fullName evidence="1">Uncharacterized protein</fullName>
    </submittedName>
</protein>
<dbReference type="AlphaFoldDB" id="A0A238BXF9"/>
<sequence length="66" mass="7246">MIVVLFQDQATAFKNDCIRGKKVEDISKLKSGLSMLQPWKGCFASPKDIACAGTQFLTEGNFCDSN</sequence>
<accession>A0A238BXF9</accession>
<evidence type="ECO:0000313" key="2">
    <source>
        <dbReference type="Proteomes" id="UP000242913"/>
    </source>
</evidence>
<reference evidence="1 2" key="1">
    <citation type="submission" date="2015-12" db="EMBL/GenBank/DDBJ databases">
        <title>Draft genome of the nematode, Onchocerca flexuosa.</title>
        <authorList>
            <person name="Mitreva M."/>
        </authorList>
    </citation>
    <scope>NUCLEOTIDE SEQUENCE [LARGE SCALE GENOMIC DNA]</scope>
    <source>
        <strain evidence="1">Red Deer</strain>
    </source>
</reference>
<gene>
    <name evidence="1" type="ORF">X798_03073</name>
</gene>
<proteinExistence type="predicted"/>